<feature type="transmembrane region" description="Helical" evidence="7">
    <location>
        <begin position="6"/>
        <end position="25"/>
    </location>
</feature>
<dbReference type="InterPro" id="IPR001915">
    <property type="entry name" value="Peptidase_M48"/>
</dbReference>
<dbReference type="EMBL" id="BAABAZ010000004">
    <property type="protein sequence ID" value="GAA4282932.1"/>
    <property type="molecule type" value="Genomic_DNA"/>
</dbReference>
<protein>
    <submittedName>
        <fullName evidence="9">M56 family metallopeptidase</fullName>
    </submittedName>
</protein>
<keyword evidence="2" id="KW-0479">Metal-binding</keyword>
<evidence type="ECO:0000256" key="1">
    <source>
        <dbReference type="ARBA" id="ARBA00022670"/>
    </source>
</evidence>
<keyword evidence="1 6" id="KW-0645">Protease</keyword>
<feature type="domain" description="Peptidase M48" evidence="8">
    <location>
        <begin position="139"/>
        <end position="215"/>
    </location>
</feature>
<dbReference type="Proteomes" id="UP001501586">
    <property type="component" value="Unassembled WGS sequence"/>
</dbReference>
<dbReference type="PANTHER" id="PTHR34978:SF3">
    <property type="entry name" value="SLR0241 PROTEIN"/>
    <property type="match status" value="1"/>
</dbReference>
<keyword evidence="7" id="KW-1133">Transmembrane helix</keyword>
<dbReference type="RefSeq" id="WP_236864797.1">
    <property type="nucleotide sequence ID" value="NZ_BAABAZ010000004.1"/>
</dbReference>
<dbReference type="Gene3D" id="3.30.2010.10">
    <property type="entry name" value="Metalloproteases ('zincins'), catalytic domain"/>
    <property type="match status" value="1"/>
</dbReference>
<comment type="similarity">
    <text evidence="6">Belongs to the peptidase M48 family.</text>
</comment>
<keyword evidence="7" id="KW-0472">Membrane</keyword>
<dbReference type="CDD" id="cd07326">
    <property type="entry name" value="M56_BlaR1_MecR1_like"/>
    <property type="match status" value="1"/>
</dbReference>
<evidence type="ECO:0000313" key="9">
    <source>
        <dbReference type="EMBL" id="GAA4282932.1"/>
    </source>
</evidence>
<evidence type="ECO:0000256" key="2">
    <source>
        <dbReference type="ARBA" id="ARBA00022723"/>
    </source>
</evidence>
<proteinExistence type="inferred from homology"/>
<accession>A0ABP8EG35</accession>
<gene>
    <name evidence="9" type="ORF">GCM10022261_04630</name>
</gene>
<feature type="transmembrane region" description="Helical" evidence="7">
    <location>
        <begin position="37"/>
        <end position="65"/>
    </location>
</feature>
<dbReference type="InterPro" id="IPR052173">
    <property type="entry name" value="Beta-lactam_resp_regulator"/>
</dbReference>
<evidence type="ECO:0000256" key="4">
    <source>
        <dbReference type="ARBA" id="ARBA00022833"/>
    </source>
</evidence>
<name>A0ABP8EG35_9MICO</name>
<keyword evidence="3 6" id="KW-0378">Hydrolase</keyword>
<dbReference type="PANTHER" id="PTHR34978">
    <property type="entry name" value="POSSIBLE SENSOR-TRANSDUCER PROTEIN BLAR"/>
    <property type="match status" value="1"/>
</dbReference>
<feature type="transmembrane region" description="Helical" evidence="7">
    <location>
        <begin position="98"/>
        <end position="120"/>
    </location>
</feature>
<dbReference type="Pfam" id="PF01435">
    <property type="entry name" value="Peptidase_M48"/>
    <property type="match status" value="1"/>
</dbReference>
<evidence type="ECO:0000256" key="5">
    <source>
        <dbReference type="ARBA" id="ARBA00023049"/>
    </source>
</evidence>
<keyword evidence="10" id="KW-1185">Reference proteome</keyword>
<evidence type="ECO:0000256" key="7">
    <source>
        <dbReference type="SAM" id="Phobius"/>
    </source>
</evidence>
<keyword evidence="7" id="KW-0812">Transmembrane</keyword>
<reference evidence="10" key="1">
    <citation type="journal article" date="2019" name="Int. J. Syst. Evol. Microbiol.">
        <title>The Global Catalogue of Microorganisms (GCM) 10K type strain sequencing project: providing services to taxonomists for standard genome sequencing and annotation.</title>
        <authorList>
            <consortium name="The Broad Institute Genomics Platform"/>
            <consortium name="The Broad Institute Genome Sequencing Center for Infectious Disease"/>
            <person name="Wu L."/>
            <person name="Ma J."/>
        </authorList>
    </citation>
    <scope>NUCLEOTIDE SEQUENCE [LARGE SCALE GENOMIC DNA]</scope>
    <source>
        <strain evidence="10">JCM 17458</strain>
    </source>
</reference>
<comment type="caution">
    <text evidence="9">The sequence shown here is derived from an EMBL/GenBank/DDBJ whole genome shotgun (WGS) entry which is preliminary data.</text>
</comment>
<evidence type="ECO:0000259" key="8">
    <source>
        <dbReference type="Pfam" id="PF01435"/>
    </source>
</evidence>
<evidence type="ECO:0000256" key="6">
    <source>
        <dbReference type="RuleBase" id="RU003983"/>
    </source>
</evidence>
<evidence type="ECO:0000313" key="10">
    <source>
        <dbReference type="Proteomes" id="UP001501586"/>
    </source>
</evidence>
<comment type="cofactor">
    <cofactor evidence="6">
        <name>Zn(2+)</name>
        <dbReference type="ChEBI" id="CHEBI:29105"/>
    </cofactor>
    <text evidence="6">Binds 1 zinc ion per subunit.</text>
</comment>
<sequence length="327" mass="33784">MTSVIWVLVLTVGLLAAALFGPLLLRGAAPTLARAPRLAAVILFGGILMWIIALLAVGPILAWFISGPSLLPEGAAAVCRRCLASASPFGEVVLETSLPAVSLLVIPATAGIGLAAGAIVELRRRARSTRLAADLLRAEGESATVHGHPVLLIRDPRPLAFALPSRAGGIVLSEAALAQLERDELVAVLEHEAAHLRQRHHLIVAAVASLTRHLRWIPLIAAAADALPHYLEVAADDAARSCTGTPALAAALLKLGSPAHPEYLPAPQVVALNAAGPSRIKHLVSPPPARRGALHAIGIATALVTLTVINLGVQVPYVYAAATGCTL</sequence>
<keyword evidence="5 6" id="KW-0482">Metalloprotease</keyword>
<keyword evidence="4 6" id="KW-0862">Zinc</keyword>
<evidence type="ECO:0000256" key="3">
    <source>
        <dbReference type="ARBA" id="ARBA00022801"/>
    </source>
</evidence>
<organism evidence="9 10">
    <name type="scientific">Brevibacterium daeguense</name>
    <dbReference type="NCBI Taxonomy" id="909936"/>
    <lineage>
        <taxon>Bacteria</taxon>
        <taxon>Bacillati</taxon>
        <taxon>Actinomycetota</taxon>
        <taxon>Actinomycetes</taxon>
        <taxon>Micrococcales</taxon>
        <taxon>Brevibacteriaceae</taxon>
        <taxon>Brevibacterium</taxon>
    </lineage>
</organism>